<dbReference type="KEGG" id="mech:Q9L42_015915"/>
<comment type="subunit">
    <text evidence="5">Homodimer.</text>
</comment>
<sequence>MTSHIMPTYGRLPVTFSKGEGAWLWDNNNKRYLDAVSGIAVCNLGHAHPAVHQAICQQSKTLLHTSNLYRIESQEKLADKLIHLSGMDNVFFCNSGAEANEAALKIARLYGHQRGIDTPVVLTMEKSFHGRTLGSLSATGNSKVQQGFAPLLQGFLHVPFNNIDAIKAAIAGNSNIVAILVEPVQGEGGVNIPSSDYLNQIRALCDEHQLLMMLDEIQTGVGRTGIFLAYQHNGIIPDVCTMAKALGNGVPIGACLAKGVAAQLLGAGSHGSTFGGNPLACSAALAVIETLQNSDLIETTEQKGRRICEQLSAKTGHAPEITNIRHKGLMIGVDLNQPCAGLVAKALSHGLLINVTAEKTIRLLPPLIIDDEQINLLTDILSQLISEHSQ</sequence>
<dbReference type="NCBIfam" id="TIGR00707">
    <property type="entry name" value="argD"/>
    <property type="match status" value="1"/>
</dbReference>
<dbReference type="InterPro" id="IPR004636">
    <property type="entry name" value="AcOrn/SuccOrn_fam"/>
</dbReference>
<comment type="cofactor">
    <cofactor evidence="5">
        <name>pyridoxal 5'-phosphate</name>
        <dbReference type="ChEBI" id="CHEBI:597326"/>
    </cofactor>
    <text evidence="5">Binds 1 pyridoxal phosphate per subunit.</text>
</comment>
<dbReference type="Gene3D" id="3.40.640.10">
    <property type="entry name" value="Type I PLP-dependent aspartate aminotransferase-like (Major domain)"/>
    <property type="match status" value="1"/>
</dbReference>
<dbReference type="NCBIfam" id="NF002325">
    <property type="entry name" value="PRK01278.1"/>
    <property type="match status" value="1"/>
</dbReference>
<dbReference type="InterPro" id="IPR015421">
    <property type="entry name" value="PyrdxlP-dep_Trfase_major"/>
</dbReference>
<dbReference type="Pfam" id="PF00202">
    <property type="entry name" value="Aminotran_3"/>
    <property type="match status" value="1"/>
</dbReference>
<feature type="binding site" evidence="5">
    <location>
        <position position="273"/>
    </location>
    <ligand>
        <name>pyridoxal 5'-phosphate</name>
        <dbReference type="ChEBI" id="CHEBI:597326"/>
    </ligand>
</feature>
<dbReference type="RefSeq" id="WP_305907425.1">
    <property type="nucleotide sequence ID" value="NZ_CP157743.1"/>
</dbReference>
<dbReference type="GO" id="GO:0006526">
    <property type="term" value="P:L-arginine biosynthetic process"/>
    <property type="evidence" value="ECO:0007669"/>
    <property type="project" value="UniProtKB-UniRule"/>
</dbReference>
<feature type="modified residue" description="N6-(pyridoxal phosphate)lysine" evidence="5">
    <location>
        <position position="244"/>
    </location>
</feature>
<keyword evidence="4 5" id="KW-0663">Pyridoxal phosphate</keyword>
<evidence type="ECO:0000256" key="5">
    <source>
        <dbReference type="HAMAP-Rule" id="MF_01107"/>
    </source>
</evidence>
<dbReference type="Proteomes" id="UP001225378">
    <property type="component" value="Chromosome"/>
</dbReference>
<keyword evidence="2 5" id="KW-0028">Amino-acid biosynthesis</keyword>
<feature type="binding site" evidence="5">
    <location>
        <position position="131"/>
    </location>
    <ligand>
        <name>N(2)-acetyl-L-ornithine</name>
        <dbReference type="ChEBI" id="CHEBI:57805"/>
    </ligand>
</feature>
<dbReference type="GO" id="GO:0003992">
    <property type="term" value="F:N2-acetyl-L-ornithine:2-oxoglutarate 5-aminotransferase activity"/>
    <property type="evidence" value="ECO:0007669"/>
    <property type="project" value="UniProtKB-UniRule"/>
</dbReference>
<dbReference type="InterPro" id="IPR050103">
    <property type="entry name" value="Class-III_PLP-dep_AT"/>
</dbReference>
<dbReference type="PANTHER" id="PTHR11986">
    <property type="entry name" value="AMINOTRANSFERASE CLASS III"/>
    <property type="match status" value="1"/>
</dbReference>
<dbReference type="NCBIfam" id="NF002874">
    <property type="entry name" value="PRK03244.1"/>
    <property type="match status" value="1"/>
</dbReference>
<keyword evidence="5" id="KW-0963">Cytoplasm</keyword>
<dbReference type="AlphaFoldDB" id="A0AAU7NS67"/>
<evidence type="ECO:0000313" key="6">
    <source>
        <dbReference type="EMBL" id="XBS19830.1"/>
    </source>
</evidence>
<comment type="catalytic activity">
    <reaction evidence="5">
        <text>N(2)-acetyl-L-ornithine + 2-oxoglutarate = N-acetyl-L-glutamate 5-semialdehyde + L-glutamate</text>
        <dbReference type="Rhea" id="RHEA:18049"/>
        <dbReference type="ChEBI" id="CHEBI:16810"/>
        <dbReference type="ChEBI" id="CHEBI:29123"/>
        <dbReference type="ChEBI" id="CHEBI:29985"/>
        <dbReference type="ChEBI" id="CHEBI:57805"/>
        <dbReference type="EC" id="2.6.1.11"/>
    </reaction>
</comment>
<organism evidence="6 7">
    <name type="scientific">Methylomarinum roseum</name>
    <dbReference type="NCBI Taxonomy" id="3067653"/>
    <lineage>
        <taxon>Bacteria</taxon>
        <taxon>Pseudomonadati</taxon>
        <taxon>Pseudomonadota</taxon>
        <taxon>Gammaproteobacteria</taxon>
        <taxon>Methylococcales</taxon>
        <taxon>Methylococcaceae</taxon>
        <taxon>Methylomarinum</taxon>
    </lineage>
</organism>
<keyword evidence="3 5" id="KW-0808">Transferase</keyword>
<comment type="similarity">
    <text evidence="5">Belongs to the class-III pyridoxal-phosphate-dependent aminotransferase family. ArgD subfamily.</text>
</comment>
<dbReference type="GO" id="GO:0030170">
    <property type="term" value="F:pyridoxal phosphate binding"/>
    <property type="evidence" value="ECO:0007669"/>
    <property type="project" value="InterPro"/>
</dbReference>
<evidence type="ECO:0000256" key="2">
    <source>
        <dbReference type="ARBA" id="ARBA00022605"/>
    </source>
</evidence>
<dbReference type="InterPro" id="IPR005814">
    <property type="entry name" value="Aminotrans_3"/>
</dbReference>
<proteinExistence type="inferred from homology"/>
<dbReference type="HAMAP" id="MF_01107">
    <property type="entry name" value="ArgD_aminotrans_3"/>
    <property type="match status" value="1"/>
</dbReference>
<dbReference type="FunFam" id="3.40.640.10:FF:000004">
    <property type="entry name" value="Acetylornithine aminotransferase"/>
    <property type="match status" value="1"/>
</dbReference>
<feature type="binding site" evidence="5">
    <location>
        <begin position="215"/>
        <end position="218"/>
    </location>
    <ligand>
        <name>pyridoxal 5'-phosphate</name>
        <dbReference type="ChEBI" id="CHEBI:597326"/>
    </ligand>
</feature>
<dbReference type="InterPro" id="IPR015424">
    <property type="entry name" value="PyrdxlP-dep_Trfase"/>
</dbReference>
<dbReference type="GO" id="GO:0042802">
    <property type="term" value="F:identical protein binding"/>
    <property type="evidence" value="ECO:0007669"/>
    <property type="project" value="TreeGrafter"/>
</dbReference>
<evidence type="ECO:0000256" key="1">
    <source>
        <dbReference type="ARBA" id="ARBA00022576"/>
    </source>
</evidence>
<comment type="subcellular location">
    <subcellularLocation>
        <location evidence="5">Cytoplasm</location>
    </subcellularLocation>
</comment>
<name>A0AAU7NS67_9GAMM</name>
<dbReference type="EC" id="2.6.1.11" evidence="5"/>
<comment type="miscellaneous">
    <text evidence="5">May also have succinyldiaminopimelate aminotransferase activity, thus carrying out the corresponding step in lysine biosynthesis.</text>
</comment>
<evidence type="ECO:0000313" key="7">
    <source>
        <dbReference type="Proteomes" id="UP001225378"/>
    </source>
</evidence>
<evidence type="ECO:0000256" key="4">
    <source>
        <dbReference type="ARBA" id="ARBA00022898"/>
    </source>
</evidence>
<dbReference type="EMBL" id="CP157743">
    <property type="protein sequence ID" value="XBS19830.1"/>
    <property type="molecule type" value="Genomic_DNA"/>
</dbReference>
<gene>
    <name evidence="5" type="primary">argD</name>
    <name evidence="6" type="ORF">Q9L42_015915</name>
</gene>
<dbReference type="SUPFAM" id="SSF53383">
    <property type="entry name" value="PLP-dependent transferases"/>
    <property type="match status" value="1"/>
</dbReference>
<evidence type="ECO:0000256" key="3">
    <source>
        <dbReference type="ARBA" id="ARBA00022679"/>
    </source>
</evidence>
<keyword evidence="5" id="KW-0055">Arginine biosynthesis</keyword>
<accession>A0AAU7NS67</accession>
<feature type="binding site" evidence="5">
    <location>
        <begin position="96"/>
        <end position="97"/>
    </location>
    <ligand>
        <name>pyridoxal 5'-phosphate</name>
        <dbReference type="ChEBI" id="CHEBI:597326"/>
    </ligand>
</feature>
<dbReference type="PIRSF" id="PIRSF000521">
    <property type="entry name" value="Transaminase_4ab_Lys_Orn"/>
    <property type="match status" value="1"/>
</dbReference>
<keyword evidence="7" id="KW-1185">Reference proteome</keyword>
<protein>
    <recommendedName>
        <fullName evidence="5">Acetylornithine aminotransferase</fullName>
        <shortName evidence="5">ACOAT</shortName>
        <ecNumber evidence="5">2.6.1.11</ecNumber>
    </recommendedName>
</protein>
<dbReference type="GO" id="GO:0005737">
    <property type="term" value="C:cytoplasm"/>
    <property type="evidence" value="ECO:0007669"/>
    <property type="project" value="UniProtKB-SubCell"/>
</dbReference>
<feature type="binding site" evidence="5">
    <location>
        <position position="128"/>
    </location>
    <ligand>
        <name>pyridoxal 5'-phosphate</name>
        <dbReference type="ChEBI" id="CHEBI:597326"/>
    </ligand>
</feature>
<dbReference type="Gene3D" id="3.90.1150.10">
    <property type="entry name" value="Aspartate Aminotransferase, domain 1"/>
    <property type="match status" value="1"/>
</dbReference>
<reference evidence="6 7" key="1">
    <citation type="journal article" date="2024" name="Microbiology">
        <title>Methylomarinum rosea sp. nov., a novel halophilic methanotrophic bacterium from the hypersaline Lake Elton.</title>
        <authorList>
            <person name="Suleimanov R.Z."/>
            <person name="Oshkin I.Y."/>
            <person name="Danilova O.V."/>
            <person name="Suzina N.E."/>
            <person name="Dedysh S.N."/>
        </authorList>
    </citation>
    <scope>NUCLEOTIDE SEQUENCE [LARGE SCALE GENOMIC DNA]</scope>
    <source>
        <strain evidence="6 7">Ch1-1</strain>
    </source>
</reference>
<comment type="pathway">
    <text evidence="5">Amino-acid biosynthesis; L-arginine biosynthesis; N(2)-acetyl-L-ornithine from L-glutamate: step 4/4.</text>
</comment>
<dbReference type="InterPro" id="IPR015422">
    <property type="entry name" value="PyrdxlP-dep_Trfase_small"/>
</dbReference>
<keyword evidence="1 5" id="KW-0032">Aminotransferase</keyword>
<feature type="binding site" evidence="5">
    <location>
        <position position="272"/>
    </location>
    <ligand>
        <name>N(2)-acetyl-L-ornithine</name>
        <dbReference type="ChEBI" id="CHEBI:57805"/>
    </ligand>
</feature>
<dbReference type="PANTHER" id="PTHR11986:SF79">
    <property type="entry name" value="ACETYLORNITHINE AMINOTRANSFERASE, MITOCHONDRIAL"/>
    <property type="match status" value="1"/>
</dbReference>
<dbReference type="CDD" id="cd00610">
    <property type="entry name" value="OAT_like"/>
    <property type="match status" value="1"/>
</dbReference>